<evidence type="ECO:0000313" key="2">
    <source>
        <dbReference type="Proteomes" id="UP000821853"/>
    </source>
</evidence>
<dbReference type="EMBL" id="JABSTR010000008">
    <property type="protein sequence ID" value="KAH9377955.1"/>
    <property type="molecule type" value="Genomic_DNA"/>
</dbReference>
<dbReference type="VEuPathDB" id="VectorBase:HLOH_054379"/>
<protein>
    <submittedName>
        <fullName evidence="1">Uncharacterized protein</fullName>
    </submittedName>
</protein>
<dbReference type="AlphaFoldDB" id="A0A9J6GRY2"/>
<organism evidence="1 2">
    <name type="scientific">Haemaphysalis longicornis</name>
    <name type="common">Bush tick</name>
    <dbReference type="NCBI Taxonomy" id="44386"/>
    <lineage>
        <taxon>Eukaryota</taxon>
        <taxon>Metazoa</taxon>
        <taxon>Ecdysozoa</taxon>
        <taxon>Arthropoda</taxon>
        <taxon>Chelicerata</taxon>
        <taxon>Arachnida</taxon>
        <taxon>Acari</taxon>
        <taxon>Parasitiformes</taxon>
        <taxon>Ixodida</taxon>
        <taxon>Ixodoidea</taxon>
        <taxon>Ixodidae</taxon>
        <taxon>Haemaphysalinae</taxon>
        <taxon>Haemaphysalis</taxon>
    </lineage>
</organism>
<proteinExistence type="predicted"/>
<reference evidence="1 2" key="1">
    <citation type="journal article" date="2020" name="Cell">
        <title>Large-Scale Comparative Analyses of Tick Genomes Elucidate Their Genetic Diversity and Vector Capacities.</title>
        <authorList>
            <consortium name="Tick Genome and Microbiome Consortium (TIGMIC)"/>
            <person name="Jia N."/>
            <person name="Wang J."/>
            <person name="Shi W."/>
            <person name="Du L."/>
            <person name="Sun Y."/>
            <person name="Zhan W."/>
            <person name="Jiang J.F."/>
            <person name="Wang Q."/>
            <person name="Zhang B."/>
            <person name="Ji P."/>
            <person name="Bell-Sakyi L."/>
            <person name="Cui X.M."/>
            <person name="Yuan T.T."/>
            <person name="Jiang B.G."/>
            <person name="Yang W.F."/>
            <person name="Lam T.T."/>
            <person name="Chang Q.C."/>
            <person name="Ding S.J."/>
            <person name="Wang X.J."/>
            <person name="Zhu J.G."/>
            <person name="Ruan X.D."/>
            <person name="Zhao L."/>
            <person name="Wei J.T."/>
            <person name="Ye R.Z."/>
            <person name="Que T.C."/>
            <person name="Du C.H."/>
            <person name="Zhou Y.H."/>
            <person name="Cheng J.X."/>
            <person name="Dai P.F."/>
            <person name="Guo W.B."/>
            <person name="Han X.H."/>
            <person name="Huang E.J."/>
            <person name="Li L.F."/>
            <person name="Wei W."/>
            <person name="Gao Y.C."/>
            <person name="Liu J.Z."/>
            <person name="Shao H.Z."/>
            <person name="Wang X."/>
            <person name="Wang C.C."/>
            <person name="Yang T.C."/>
            <person name="Huo Q.B."/>
            <person name="Li W."/>
            <person name="Chen H.Y."/>
            <person name="Chen S.E."/>
            <person name="Zhou L.G."/>
            <person name="Ni X.B."/>
            <person name="Tian J.H."/>
            <person name="Sheng Y."/>
            <person name="Liu T."/>
            <person name="Pan Y.S."/>
            <person name="Xia L.Y."/>
            <person name="Li J."/>
            <person name="Zhao F."/>
            <person name="Cao W.C."/>
        </authorList>
    </citation>
    <scope>NUCLEOTIDE SEQUENCE [LARGE SCALE GENOMIC DNA]</scope>
    <source>
        <strain evidence="1">HaeL-2018</strain>
    </source>
</reference>
<comment type="caution">
    <text evidence="1">The sequence shown here is derived from an EMBL/GenBank/DDBJ whole genome shotgun (WGS) entry which is preliminary data.</text>
</comment>
<sequence length="185" mass="21425">MYFFNEMFKKAGRGDKRNSVLDVMAVAAQHFDKMATNIITKDSLEGCMEKAARGTHVFVGLGKMHCWYNLVPWYRQGYIVEGQEMLLVFPVGFAMRKDYYLRREIDLIARRLFETGWYDALDRQFYRKCLTNENFGKESILPDNRHLLSVLGGGCSLSRVFLCAELLVDWTAKLYRGHMPASIGR</sequence>
<evidence type="ECO:0000313" key="1">
    <source>
        <dbReference type="EMBL" id="KAH9377955.1"/>
    </source>
</evidence>
<dbReference type="Proteomes" id="UP000821853">
    <property type="component" value="Unassembled WGS sequence"/>
</dbReference>
<name>A0A9J6GRY2_HAELO</name>
<gene>
    <name evidence="1" type="ORF">HPB48_006102</name>
</gene>
<keyword evidence="2" id="KW-1185">Reference proteome</keyword>
<accession>A0A9J6GRY2</accession>